<reference evidence="1" key="1">
    <citation type="submission" date="2021-03" db="EMBL/GenBank/DDBJ databases">
        <title>Antimicrobial resistance genes in bacteria isolated from Japanese honey, and their potential for conferring macrolide and lincosamide resistance in the American foulbrood pathogen Paenibacillus larvae.</title>
        <authorList>
            <person name="Okamoto M."/>
            <person name="Kumagai M."/>
            <person name="Kanamori H."/>
            <person name="Takamatsu D."/>
        </authorList>
    </citation>
    <scope>NUCLEOTIDE SEQUENCE</scope>
    <source>
        <strain evidence="1">J41TS4</strain>
    </source>
</reference>
<proteinExistence type="predicted"/>
<gene>
    <name evidence="1" type="ORF">J41TS4_41190</name>
</gene>
<dbReference type="EMBL" id="BORS01000017">
    <property type="protein sequence ID" value="GIO44361.1"/>
    <property type="molecule type" value="Genomic_DNA"/>
</dbReference>
<name>A0A919Y3R0_9BACL</name>
<protein>
    <submittedName>
        <fullName evidence="1">Uncharacterized protein</fullName>
    </submittedName>
</protein>
<accession>A0A919Y3R0</accession>
<evidence type="ECO:0000313" key="1">
    <source>
        <dbReference type="EMBL" id="GIO44361.1"/>
    </source>
</evidence>
<comment type="caution">
    <text evidence="1">The sequence shown here is derived from an EMBL/GenBank/DDBJ whole genome shotgun (WGS) entry which is preliminary data.</text>
</comment>
<organism evidence="1 2">
    <name type="scientific">Paenibacillus apis</name>
    <dbReference type="NCBI Taxonomy" id="1792174"/>
    <lineage>
        <taxon>Bacteria</taxon>
        <taxon>Bacillati</taxon>
        <taxon>Bacillota</taxon>
        <taxon>Bacilli</taxon>
        <taxon>Bacillales</taxon>
        <taxon>Paenibacillaceae</taxon>
        <taxon>Paenibacillus</taxon>
    </lineage>
</organism>
<evidence type="ECO:0000313" key="2">
    <source>
        <dbReference type="Proteomes" id="UP000678895"/>
    </source>
</evidence>
<dbReference type="Proteomes" id="UP000678895">
    <property type="component" value="Unassembled WGS sequence"/>
</dbReference>
<keyword evidence="2" id="KW-1185">Reference proteome</keyword>
<dbReference type="AlphaFoldDB" id="A0A919Y3R0"/>
<sequence length="74" mass="8263">MKKNGFLAAVLTFKPVKFGNRKTLVVLSTINYLGYQRSATIGINEMKQPTGEKYVRIYSAKTLGAVWQQGVIPQ</sequence>